<proteinExistence type="predicted"/>
<organism evidence="2 3">
    <name type="scientific">Champsocephalus esox</name>
    <name type="common">pike icefish</name>
    <dbReference type="NCBI Taxonomy" id="159716"/>
    <lineage>
        <taxon>Eukaryota</taxon>
        <taxon>Metazoa</taxon>
        <taxon>Chordata</taxon>
        <taxon>Craniata</taxon>
        <taxon>Vertebrata</taxon>
        <taxon>Euteleostomi</taxon>
        <taxon>Actinopterygii</taxon>
        <taxon>Neopterygii</taxon>
        <taxon>Teleostei</taxon>
        <taxon>Neoteleostei</taxon>
        <taxon>Acanthomorphata</taxon>
        <taxon>Eupercaria</taxon>
        <taxon>Perciformes</taxon>
        <taxon>Notothenioidei</taxon>
        <taxon>Channichthyidae</taxon>
        <taxon>Champsocephalus</taxon>
    </lineage>
</organism>
<dbReference type="Proteomes" id="UP001335648">
    <property type="component" value="Unassembled WGS sequence"/>
</dbReference>
<dbReference type="AlphaFoldDB" id="A0AAN8D1H5"/>
<keyword evidence="3" id="KW-1185">Reference proteome</keyword>
<dbReference type="EMBL" id="JAULUE010002047">
    <property type="protein sequence ID" value="KAK5912595.1"/>
    <property type="molecule type" value="Genomic_DNA"/>
</dbReference>
<protein>
    <submittedName>
        <fullName evidence="2">Uncharacterized protein</fullName>
    </submittedName>
</protein>
<name>A0AAN8D1H5_9TELE</name>
<gene>
    <name evidence="2" type="ORF">CesoFtcFv8_002451</name>
</gene>
<accession>A0AAN8D1H5</accession>
<evidence type="ECO:0000313" key="3">
    <source>
        <dbReference type="Proteomes" id="UP001335648"/>
    </source>
</evidence>
<feature type="region of interest" description="Disordered" evidence="1">
    <location>
        <begin position="48"/>
        <end position="70"/>
    </location>
</feature>
<comment type="caution">
    <text evidence="2">The sequence shown here is derived from an EMBL/GenBank/DDBJ whole genome shotgun (WGS) entry which is preliminary data.</text>
</comment>
<evidence type="ECO:0000313" key="2">
    <source>
        <dbReference type="EMBL" id="KAK5912595.1"/>
    </source>
</evidence>
<reference evidence="2 3" key="1">
    <citation type="journal article" date="2023" name="Mol. Biol. Evol.">
        <title>Genomics of Secondarily Temperate Adaptation in the Only Non-Antarctic Icefish.</title>
        <authorList>
            <person name="Rivera-Colon A.G."/>
            <person name="Rayamajhi N."/>
            <person name="Minhas B.F."/>
            <person name="Madrigal G."/>
            <person name="Bilyk K.T."/>
            <person name="Yoon V."/>
            <person name="Hune M."/>
            <person name="Gregory S."/>
            <person name="Cheng C.H.C."/>
            <person name="Catchen J.M."/>
        </authorList>
    </citation>
    <scope>NUCLEOTIDE SEQUENCE [LARGE SCALE GENOMIC DNA]</scope>
    <source>
        <strain evidence="2">JC2023a</strain>
    </source>
</reference>
<sequence length="70" mass="7712">MSQVTATSTTTVWFTRTTALHACSNSTHRQHTQSPSWLSPLFATLRSSPSTPSSAIQRRRGCRSFPTSQS</sequence>
<evidence type="ECO:0000256" key="1">
    <source>
        <dbReference type="SAM" id="MobiDB-lite"/>
    </source>
</evidence>